<evidence type="ECO:0000313" key="1">
    <source>
        <dbReference type="EMBL" id="OAS21439.1"/>
    </source>
</evidence>
<comment type="caution">
    <text evidence="1">The sequence shown here is derived from an EMBL/GenBank/DDBJ whole genome shotgun (WGS) entry which is preliminary data.</text>
</comment>
<proteinExistence type="predicted"/>
<dbReference type="EMBL" id="LYPB01000049">
    <property type="protein sequence ID" value="OAS21439.1"/>
    <property type="molecule type" value="Genomic_DNA"/>
</dbReference>
<dbReference type="STRING" id="1850517.A8708_30205"/>
<evidence type="ECO:0000313" key="2">
    <source>
        <dbReference type="Proteomes" id="UP000078454"/>
    </source>
</evidence>
<organism evidence="1 2">
    <name type="scientific">Paenibacillus oryzisoli</name>
    <dbReference type="NCBI Taxonomy" id="1850517"/>
    <lineage>
        <taxon>Bacteria</taxon>
        <taxon>Bacillati</taxon>
        <taxon>Bacillota</taxon>
        <taxon>Bacilli</taxon>
        <taxon>Bacillales</taxon>
        <taxon>Paenibacillaceae</taxon>
        <taxon>Paenibacillus</taxon>
    </lineage>
</organism>
<dbReference type="Proteomes" id="UP000078454">
    <property type="component" value="Unassembled WGS sequence"/>
</dbReference>
<sequence length="63" mass="6971">MAGGIEVIDFIIDKLTGEEFAGFCKGNILKYASRANHKGGIEDIRKVKWYVDRLLDEVGTVGL</sequence>
<keyword evidence="2" id="KW-1185">Reference proteome</keyword>
<dbReference type="Pfam" id="PF11753">
    <property type="entry name" value="DUF3310"/>
    <property type="match status" value="1"/>
</dbReference>
<protein>
    <recommendedName>
        <fullName evidence="3">DUF3310 domain-containing protein</fullName>
    </recommendedName>
</protein>
<evidence type="ECO:0008006" key="3">
    <source>
        <dbReference type="Google" id="ProtNLM"/>
    </source>
</evidence>
<dbReference type="InterPro" id="IPR021739">
    <property type="entry name" value="SaV-like"/>
</dbReference>
<name>A0A198AIY4_9BACL</name>
<gene>
    <name evidence="1" type="ORF">A8708_30205</name>
</gene>
<reference evidence="1 2" key="1">
    <citation type="submission" date="2016-05" db="EMBL/GenBank/DDBJ databases">
        <title>Paenibacillus sp. 1ZS3-15 nov., isolated from the rhizosphere soil.</title>
        <authorList>
            <person name="Zhang X.X."/>
            <person name="Zhang J."/>
        </authorList>
    </citation>
    <scope>NUCLEOTIDE SEQUENCE [LARGE SCALE GENOMIC DNA]</scope>
    <source>
        <strain evidence="1 2">1ZS3-15</strain>
    </source>
</reference>
<accession>A0A198AIY4</accession>
<dbReference type="AlphaFoldDB" id="A0A198AIY4"/>